<protein>
    <submittedName>
        <fullName evidence="14">ChlA3</fullName>
    </submittedName>
</protein>
<evidence type="ECO:0000259" key="12">
    <source>
        <dbReference type="PROSITE" id="PS52004"/>
    </source>
</evidence>
<comment type="cofactor">
    <cofactor evidence="1">
        <name>pantetheine 4'-phosphate</name>
        <dbReference type="ChEBI" id="CHEBI:47942"/>
    </cofactor>
</comment>
<evidence type="ECO:0000259" key="11">
    <source>
        <dbReference type="PROSITE" id="PS50075"/>
    </source>
</evidence>
<dbReference type="GO" id="GO:0006633">
    <property type="term" value="P:fatty acid biosynthetic process"/>
    <property type="evidence" value="ECO:0007669"/>
    <property type="project" value="InterPro"/>
</dbReference>
<dbReference type="InterPro" id="IPR032821">
    <property type="entry name" value="PKS_assoc"/>
</dbReference>
<feature type="compositionally biased region" description="Low complexity" evidence="10">
    <location>
        <begin position="5683"/>
        <end position="5694"/>
    </location>
</feature>
<evidence type="ECO:0000256" key="1">
    <source>
        <dbReference type="ARBA" id="ARBA00001957"/>
    </source>
</evidence>
<dbReference type="FunFam" id="1.10.1200.10:FF:000007">
    <property type="entry name" value="Probable polyketide synthase pks17"/>
    <property type="match status" value="3"/>
</dbReference>
<feature type="region of interest" description="N-terminal hotdog fold" evidence="9">
    <location>
        <begin position="3034"/>
        <end position="3163"/>
    </location>
</feature>
<feature type="domain" description="Ketosynthase family 3 (KS3)" evidence="12">
    <location>
        <begin position="2142"/>
        <end position="2568"/>
    </location>
</feature>
<feature type="domain" description="Ketosynthase family 3 (KS3)" evidence="12">
    <location>
        <begin position="3899"/>
        <end position="4326"/>
    </location>
</feature>
<evidence type="ECO:0000256" key="7">
    <source>
        <dbReference type="ARBA" id="ARBA00023268"/>
    </source>
</evidence>
<dbReference type="SUPFAM" id="SSF51735">
    <property type="entry name" value="NAD(P)-binding Rossmann-fold domains"/>
    <property type="match status" value="7"/>
</dbReference>
<dbReference type="GO" id="GO:0008270">
    <property type="term" value="F:zinc ion binding"/>
    <property type="evidence" value="ECO:0007669"/>
    <property type="project" value="InterPro"/>
</dbReference>
<evidence type="ECO:0000256" key="3">
    <source>
        <dbReference type="ARBA" id="ARBA00022450"/>
    </source>
</evidence>
<dbReference type="InterPro" id="IPR049552">
    <property type="entry name" value="PKS_DH_N"/>
</dbReference>
<dbReference type="GO" id="GO:0031177">
    <property type="term" value="F:phosphopantetheine binding"/>
    <property type="evidence" value="ECO:0007669"/>
    <property type="project" value="InterPro"/>
</dbReference>
<dbReference type="InterPro" id="IPR009081">
    <property type="entry name" value="PP-bd_ACP"/>
</dbReference>
<dbReference type="PROSITE" id="PS00012">
    <property type="entry name" value="PHOSPHOPANTETHEINE"/>
    <property type="match status" value="3"/>
</dbReference>
<dbReference type="InterPro" id="IPR006162">
    <property type="entry name" value="Ppantetheine_attach_site"/>
</dbReference>
<dbReference type="Pfam" id="PF08659">
    <property type="entry name" value="KR"/>
    <property type="match status" value="3"/>
</dbReference>
<dbReference type="InterPro" id="IPR016036">
    <property type="entry name" value="Malonyl_transacylase_ACP-bd"/>
</dbReference>
<feature type="active site" description="Proton donor; for dehydratase activity" evidence="9">
    <location>
        <position position="3235"/>
    </location>
</feature>
<evidence type="ECO:0000256" key="4">
    <source>
        <dbReference type="ARBA" id="ARBA00022553"/>
    </source>
</evidence>
<proteinExistence type="predicted"/>
<keyword evidence="6" id="KW-0045">Antibiotic biosynthesis</keyword>
<dbReference type="InterPro" id="IPR049900">
    <property type="entry name" value="PKS_mFAS_DH"/>
</dbReference>
<dbReference type="FunFam" id="3.40.47.10:FF:000019">
    <property type="entry name" value="Polyketide synthase type I"/>
    <property type="match status" value="3"/>
</dbReference>
<dbReference type="InterPro" id="IPR055123">
    <property type="entry name" value="SpnB-like_Rossmann"/>
</dbReference>
<dbReference type="CDD" id="cd05195">
    <property type="entry name" value="enoyl_red"/>
    <property type="match status" value="1"/>
</dbReference>
<dbReference type="InterPro" id="IPR036299">
    <property type="entry name" value="Polyketide_synth_docking_sf"/>
</dbReference>
<dbReference type="PANTHER" id="PTHR43775:SF51">
    <property type="entry name" value="INACTIVE PHENOLPHTHIOCEROL SYNTHESIS POLYKETIDE SYNTHASE TYPE I PKS1-RELATED"/>
    <property type="match status" value="1"/>
</dbReference>
<dbReference type="SMART" id="SM01294">
    <property type="entry name" value="PKS_PP_betabranch"/>
    <property type="match status" value="3"/>
</dbReference>
<dbReference type="InterPro" id="IPR013154">
    <property type="entry name" value="ADH-like_N"/>
</dbReference>
<dbReference type="GO" id="GO:0033068">
    <property type="term" value="P:macrolide biosynthetic process"/>
    <property type="evidence" value="ECO:0007669"/>
    <property type="project" value="UniProtKB-ARBA"/>
</dbReference>
<feature type="domain" description="Carrier" evidence="11">
    <location>
        <begin position="3796"/>
        <end position="3874"/>
    </location>
</feature>
<keyword evidence="4" id="KW-0597">Phosphoprotein</keyword>
<dbReference type="SMART" id="SM00825">
    <property type="entry name" value="PKS_KS"/>
    <property type="match status" value="3"/>
</dbReference>
<feature type="domain" description="PKS/mFAS DH" evidence="13">
    <location>
        <begin position="925"/>
        <end position="1195"/>
    </location>
</feature>
<dbReference type="InterPro" id="IPR002364">
    <property type="entry name" value="Quin_OxRdtase/zeta-crystal_CS"/>
</dbReference>
<dbReference type="InterPro" id="IPR013968">
    <property type="entry name" value="PKS_KR"/>
</dbReference>
<keyword evidence="5" id="KW-0808">Transferase</keyword>
<dbReference type="CDD" id="cd00833">
    <property type="entry name" value="PKS"/>
    <property type="match status" value="3"/>
</dbReference>
<dbReference type="EMBL" id="DQ116941">
    <property type="protein sequence ID" value="AAZ77696.1"/>
    <property type="molecule type" value="Genomic_DNA"/>
</dbReference>
<dbReference type="SMART" id="SM00822">
    <property type="entry name" value="PKS_KR"/>
    <property type="match status" value="3"/>
</dbReference>
<evidence type="ECO:0000256" key="10">
    <source>
        <dbReference type="SAM" id="MobiDB-lite"/>
    </source>
</evidence>
<evidence type="ECO:0000313" key="14">
    <source>
        <dbReference type="EMBL" id="AAZ77696.1"/>
    </source>
</evidence>
<dbReference type="InterPro" id="IPR014031">
    <property type="entry name" value="Ketoacyl_synth_C"/>
</dbReference>
<dbReference type="InterPro" id="IPR014030">
    <property type="entry name" value="Ketoacyl_synth_N"/>
</dbReference>
<dbReference type="PROSITE" id="PS52004">
    <property type="entry name" value="KS3_2"/>
    <property type="match status" value="3"/>
</dbReference>
<feature type="active site" description="Proton donor; for dehydratase activity" evidence="9">
    <location>
        <position position="1120"/>
    </location>
</feature>
<dbReference type="InterPro" id="IPR015083">
    <property type="entry name" value="NorB/c/GfsB-D-like_docking"/>
</dbReference>
<dbReference type="SUPFAM" id="SSF52151">
    <property type="entry name" value="FabD/lysophospholipase-like"/>
    <property type="match status" value="3"/>
</dbReference>
<dbReference type="FunFam" id="3.90.180.10:FF:000032">
    <property type="entry name" value="Probable polyketide synthase pks1"/>
    <property type="match status" value="1"/>
</dbReference>
<name>Q0R4M5_STRAT</name>
<dbReference type="InterPro" id="IPR020841">
    <property type="entry name" value="PKS_Beta-ketoAc_synthase_dom"/>
</dbReference>
<feature type="domain" description="PKS/mFAS DH" evidence="13">
    <location>
        <begin position="4789"/>
        <end position="5068"/>
    </location>
</feature>
<dbReference type="InterPro" id="IPR011032">
    <property type="entry name" value="GroES-like_sf"/>
</dbReference>
<dbReference type="Gene3D" id="3.40.50.720">
    <property type="entry name" value="NAD(P)-binding Rossmann-like Domain"/>
    <property type="match status" value="3"/>
</dbReference>
<keyword evidence="7" id="KW-0511">Multifunctional enzyme</keyword>
<dbReference type="GO" id="GO:0004312">
    <property type="term" value="F:fatty acid synthase activity"/>
    <property type="evidence" value="ECO:0007669"/>
    <property type="project" value="TreeGrafter"/>
</dbReference>
<dbReference type="Pfam" id="PF08990">
    <property type="entry name" value="Docking"/>
    <property type="match status" value="1"/>
</dbReference>
<evidence type="ECO:0000256" key="8">
    <source>
        <dbReference type="ARBA" id="ARBA00023315"/>
    </source>
</evidence>
<dbReference type="InterPro" id="IPR049551">
    <property type="entry name" value="PKS_DH_C"/>
</dbReference>
<dbReference type="Pfam" id="PF21089">
    <property type="entry name" value="PKS_DH_N"/>
    <property type="match status" value="3"/>
</dbReference>
<dbReference type="Pfam" id="PF14765">
    <property type="entry name" value="PS-DH"/>
    <property type="match status" value="3"/>
</dbReference>
<dbReference type="Pfam" id="PF13602">
    <property type="entry name" value="ADH_zinc_N_2"/>
    <property type="match status" value="1"/>
</dbReference>
<reference evidence="14" key="2">
    <citation type="submission" date="2006-08" db="EMBL/GenBank/DDBJ databases">
        <authorList>
            <person name="Jia X.-Y."/>
            <person name="Zhao Q.-F."/>
            <person name="Tian Z.-H."/>
            <person name="Tang G.-L."/>
            <person name="Liu W."/>
        </authorList>
    </citation>
    <scope>NUCLEOTIDE SEQUENCE</scope>
</reference>
<comment type="pathway">
    <text evidence="2">Antibiotic biosynthesis.</text>
</comment>
<dbReference type="Gene3D" id="3.40.47.10">
    <property type="match status" value="3"/>
</dbReference>
<dbReference type="InterPro" id="IPR020807">
    <property type="entry name" value="PKS_DH"/>
</dbReference>
<feature type="region of interest" description="N-terminal hotdog fold" evidence="9">
    <location>
        <begin position="4789"/>
        <end position="4919"/>
    </location>
</feature>
<dbReference type="SUPFAM" id="SSF50129">
    <property type="entry name" value="GroES-like"/>
    <property type="match status" value="1"/>
</dbReference>
<dbReference type="Pfam" id="PF00550">
    <property type="entry name" value="PP-binding"/>
    <property type="match status" value="3"/>
</dbReference>
<dbReference type="Gene3D" id="3.40.366.10">
    <property type="entry name" value="Malonyl-Coenzyme A Acyl Carrier Protein, domain 2"/>
    <property type="match status" value="3"/>
</dbReference>
<dbReference type="InterPro" id="IPR057326">
    <property type="entry name" value="KR_dom"/>
</dbReference>
<dbReference type="Gene3D" id="3.40.50.11460">
    <property type="match status" value="1"/>
</dbReference>
<dbReference type="CDD" id="cd08956">
    <property type="entry name" value="KR_3_FAS_SDR_x"/>
    <property type="match status" value="3"/>
</dbReference>
<dbReference type="InterPro" id="IPR016039">
    <property type="entry name" value="Thiolase-like"/>
</dbReference>
<dbReference type="Pfam" id="PF00109">
    <property type="entry name" value="ketoacyl-synt"/>
    <property type="match status" value="3"/>
</dbReference>
<feature type="region of interest" description="C-terminal hotdog fold" evidence="9">
    <location>
        <begin position="1061"/>
        <end position="1195"/>
    </location>
</feature>
<organism evidence="14">
    <name type="scientific">Streptomyces antibioticus</name>
    <dbReference type="NCBI Taxonomy" id="1890"/>
    <lineage>
        <taxon>Bacteria</taxon>
        <taxon>Bacillati</taxon>
        <taxon>Actinomycetota</taxon>
        <taxon>Actinomycetes</taxon>
        <taxon>Kitasatosporales</taxon>
        <taxon>Streptomycetaceae</taxon>
        <taxon>Streptomyces</taxon>
    </lineage>
</organism>
<feature type="active site" description="Proton acceptor; for dehydratase activity" evidence="9">
    <location>
        <position position="957"/>
    </location>
</feature>
<evidence type="ECO:0000256" key="6">
    <source>
        <dbReference type="ARBA" id="ARBA00023194"/>
    </source>
</evidence>
<dbReference type="PROSITE" id="PS01162">
    <property type="entry name" value="QOR_ZETA_CRYSTAL"/>
    <property type="match status" value="1"/>
</dbReference>
<keyword evidence="3" id="KW-0596">Phosphopantetheine</keyword>
<evidence type="ECO:0000256" key="5">
    <source>
        <dbReference type="ARBA" id="ARBA00022679"/>
    </source>
</evidence>
<dbReference type="Gene3D" id="1.10.1200.10">
    <property type="entry name" value="ACP-like"/>
    <property type="match status" value="3"/>
</dbReference>
<dbReference type="PROSITE" id="PS00606">
    <property type="entry name" value="KS3_1"/>
    <property type="match status" value="3"/>
</dbReference>
<dbReference type="GO" id="GO:0016491">
    <property type="term" value="F:oxidoreductase activity"/>
    <property type="evidence" value="ECO:0007669"/>
    <property type="project" value="InterPro"/>
</dbReference>
<dbReference type="InterPro" id="IPR018201">
    <property type="entry name" value="Ketoacyl_synth_AS"/>
</dbReference>
<dbReference type="Pfam" id="PF00698">
    <property type="entry name" value="Acyl_transf_1"/>
    <property type="match status" value="3"/>
</dbReference>
<dbReference type="Pfam" id="PF02801">
    <property type="entry name" value="Ketoacyl-synt_C"/>
    <property type="match status" value="3"/>
</dbReference>
<keyword evidence="8" id="KW-0012">Acyltransferase</keyword>
<dbReference type="SUPFAM" id="SSF53901">
    <property type="entry name" value="Thiolase-like"/>
    <property type="match status" value="3"/>
</dbReference>
<dbReference type="FunFam" id="3.40.50.720:FF:000209">
    <property type="entry name" value="Polyketide synthase Pks12"/>
    <property type="match status" value="1"/>
</dbReference>
<feature type="domain" description="PKS/mFAS DH" evidence="13">
    <location>
        <begin position="3034"/>
        <end position="3316"/>
    </location>
</feature>
<dbReference type="InterPro" id="IPR036736">
    <property type="entry name" value="ACP-like_sf"/>
</dbReference>
<dbReference type="PROSITE" id="PS50075">
    <property type="entry name" value="CARRIER"/>
    <property type="match status" value="3"/>
</dbReference>
<dbReference type="SMART" id="SM00823">
    <property type="entry name" value="PKS_PP"/>
    <property type="match status" value="3"/>
</dbReference>
<feature type="domain" description="Carrier" evidence="11">
    <location>
        <begin position="2043"/>
        <end position="2118"/>
    </location>
</feature>
<dbReference type="Pfam" id="PF08240">
    <property type="entry name" value="ADH_N"/>
    <property type="match status" value="1"/>
</dbReference>
<dbReference type="GO" id="GO:0004315">
    <property type="term" value="F:3-oxoacyl-[acyl-carrier-protein] synthase activity"/>
    <property type="evidence" value="ECO:0007669"/>
    <property type="project" value="InterPro"/>
</dbReference>
<dbReference type="Gene3D" id="3.30.70.3290">
    <property type="match status" value="3"/>
</dbReference>
<dbReference type="InterPro" id="IPR020843">
    <property type="entry name" value="ER"/>
</dbReference>
<dbReference type="InterPro" id="IPR050091">
    <property type="entry name" value="PKS_NRPS_Biosynth_Enz"/>
</dbReference>
<dbReference type="SMART" id="SM00826">
    <property type="entry name" value="PKS_DH"/>
    <property type="match status" value="3"/>
</dbReference>
<dbReference type="InterPro" id="IPR016035">
    <property type="entry name" value="Acyl_Trfase/lysoPLipase"/>
</dbReference>
<dbReference type="Gene3D" id="3.90.180.10">
    <property type="entry name" value="Medium-chain alcohol dehydrogenases, catalytic domain"/>
    <property type="match status" value="1"/>
</dbReference>
<feature type="active site" description="Proton donor; for dehydratase activity" evidence="9">
    <location>
        <position position="4991"/>
    </location>
</feature>
<feature type="active site" description="Proton acceptor; for dehydratase activity" evidence="9">
    <location>
        <position position="4820"/>
    </location>
</feature>
<dbReference type="FunFam" id="3.40.366.10:FF:000002">
    <property type="entry name" value="Probable polyketide synthase 2"/>
    <property type="match status" value="1"/>
</dbReference>
<dbReference type="InterPro" id="IPR042104">
    <property type="entry name" value="PKS_dehydratase_sf"/>
</dbReference>
<evidence type="ECO:0000259" key="13">
    <source>
        <dbReference type="PROSITE" id="PS52019"/>
    </source>
</evidence>
<dbReference type="Pfam" id="PF16197">
    <property type="entry name" value="KAsynt_C_assoc"/>
    <property type="match status" value="3"/>
</dbReference>
<dbReference type="InterPro" id="IPR036291">
    <property type="entry name" value="NAD(P)-bd_dom_sf"/>
</dbReference>
<sequence length="5718" mass="601900">MANEDRLRGYLKRVTADLHQARQRLNDIESRNHEPIAVVGMACRFPGDTRSPQDLWNIVASGTETMSEFPTGRGWHLAELYDPDATARGKSSTNLGHFIHDADEFDAQFFGISPREALAMDPQQRLLLETAWEAVENAGLAPTALHGTDTGVFAGVAGQEYVSLLQEDAGASEGYLLTGMIASVVSGRLAYALGLEGPAVSVDTACSSSLVALHLAVRSLRNGECGMALAAGATIMATPGIFVEFSRQGGLAPDGRCKSFAASADGTAWGEGVGVLVLERLSDARRQNHRVLAVVRGSAINQDGASNGLTAPNGPSQQRVIRAALADARLTADQVDAIEAHGTGTSLGDPIEAQALLATYGQDRDPEQPLWLGSIKPNIGHTQAAAGVASIIKMIEALRRGELPRTLHADEPSPEVDWSAGAVSLLTEARPWPETGRPRRAAVSSFGISGTNAHVILEQAPLEESTEEAPVAVSPGGPVAWVLSAKTEGALREQAARIRDLASGELPLADVGFSLATTRAHLEQRAAVIAEDRADFLAGLEALACGGEHPQLVRGSAAKASRTAFLFAGQGSQRPGMGRELYDSQPVFARALDEVCALLDPHLDVPLREVMWAEEGTEQAALLEDTLYTQPALFALETALFRLLQHLGVTPQYLVGHSIGEIAAAHAAGVLTLADACTLVAARARLLHGLPTGGAMTALQATEAEVLTALEGNDRVAIAALNAPNSTVISGDTDTVAHLAALFAEQGRKVTPLHVSHAFHSPHLDPVLDDFHTVAATLTYHQPRIPIISTLTGEPAGTCDLTTPDYWTRQLREAVRFHPAITTLDATTLIELGPDTTLTALTRSMTDAVAVPLLHPHKPETHTLLTALTTAHTHGTPIDWTTIFTPHHPTAITLPTYPFQRQSYWLNKPLSNGKAGTFGLEAAEHPLLSASLELPDGEVQVFTGRLSTATHPWLAQHTVHGSAIVPGTALLDLVLHAARHVGTPCVEELMLQAPLVVPERDAVHLQVQVDTVDGGGRRRLTLHSRVASRPEAGWVRHGSATLSDAPAVVPEPSAVWPPAGAAVLDTAGLYDRLADLGLGYGPVFRGLTAAWRHGDGLCAEVRLPQDTDTTGYGIHPALLDAALHSLALAVDADTAHLPFSWAGVHLYATGAEALRVRLTPTDGHTFRLTATDPHGVPVVAIEALTTRPVSAEQVAVTSSGSRQDSLFGLVWAPVTGADSADAVGSIAFVGGADERFAADGAVRHFAADGAVGRFADLAALRDAVAAGAPVPDVVVAVLDALGTEAGSVVRRVHEATAGALSLVQEWLAEESFGSARLALATTGAVGTRHGEAPAGPDGLAFSAVWGLVRAVQSEHPDRLLLIDLDGELTSQENLLAALAAGVVGEPQLAVREGRLFAPRMVRAGAAEGALTPPSGERAWRLGVRTQGALENLELVTGPAAEAPLESGQVRIDVRAAGLNFRDVMMVLGMYPGDLAIGSEGAGVVLEVAADVTGLRPGDRVMGLFAGAMGPVAVADRAMVVRMPKRLTFSQAAAIPVAFLTAYYGLADLARVRPGQRLLVQAAAGGVGSAAVQLARHWGVEVFGTASPGKWDRLREAGLDADHVANSRTLDFERAFLDATDGQGVDVVLNSLAHEFVDASLRMLPRGGVFLEIGKTDIRTPGEIAERHPGVDYRPFDMGEAGPERIQTILTELVRLFESGALRPPAVTSYDVRHAREAFRALGQARHSGKLVLTMPGALTVPGQGPRAAAPGAVDPDGTVLITGATGALGRLVARHLVTAHGVRHLLLLSRSGPSAPGADELVAELSGLGGQVTLRACDAADRESLAAALRDVPAGHPLTAVIHAAGVLDDGAAEALTPQRLASVLRPKADAAWNLHELTASADLSAFICFSSLSGLLGAAGQANYAAANGFLDALAQHRRAQGLPAASLVWGLWEAPDGMAGGLDRADLARLERAGVPALTAEQGLALFDAHDVGSALVILARLDPAALRARADKGALPALLSRLAGRRSPRPLTPSAPAGAESPLTTWARRLAPLSAAERERTLVDLVRGEAAAVLGHSGPEAVESGRAFKEAGFDSLTAVELRNRLNTATGLRLSPTLVFDHPSPTALAAHLLTELLGSTDATPSASLTGTPALTTAGADEPVAIVGMACRFPGAVRSPADLWRLVAEGEDAIAAYPGGRGWDVDELYDADPDTAGKTYTLKGGFVRDVDTFDADFFGITPREALAMDPQQRLLLETAWEALERAGIDPGTLRGSDTGVFAGVSAAEYLSLQHEGADELAGYLLTGNTASVASGRIAYTFGFEGPTYTVDTACSSSLVALHLASRALRAGDCAMALAGGATVMATPGLLVEFSRLRGLAPDGRCKSFAASADGTGWGEGAGMFVLERLSDARRNGHRVLALLRGSAVNQDGASNGLTAPNGPSQQRVIQAALADARLTAGQVDAVEAHGTGTSLGDPIEAQALLATYGQDREPEQPLWLGSIKSNIGHTQAAAGVAGVIKMVQAMRHGVLPQTLHVDEPTPHVDWAAGAVALLDETRPWPETGRPRRAAVSSFGISGTNAHVILEQAPLEESTEEAPVAVSPGGPVAWVLSAKTEGALREQAAHIRDLASGELPLTDVGFSLATTRAHLEQRAAVIAEDRADFLAGLEALACGGEHPQLVRGSAGGASKTAFLFAGQGSQRPGMGRELYDSQPVFAQALDDVCALLDPHLDVPLREVMWAEEGTEQAALLEDTLYTQPALFALETALFRLLQHLGVTPQYLVGHSIGEIAAAHAAGVLTLADACTLVAARARLLHDLPAGGAMTALQATEAEVLTALEGNDRVAIAALNAPNSTVISGDADAVAHIAATFAEQGRKVTPLHVSHAFHSPHLDSVLDDFRAVAETLSYDRPQIPIVSTLTGEAAGPDDLTTGDYWTRQLREAVRFHPALTTLDATTLIELGPDTTLTALTRSMTDAVAVPLLHPHKPETHTLLTALTTAHTHGTPIDWTTIFAPHHPTAITLPTYPFQRQSYWVNKPTASGNARTLGLNSTEHPFLGAALELPDANGHLFTGRLSTNELPWLADHVVLGVTVVPGTALLDLALHVAQRTDAPHIDELALQSPLVLNEDHAAQLHITVGPRSDGGTRPLSIHSRPYDTTGLDGEAAPWTLHATGVLTSTPAEQPTTTLTTWPPSDATPLDTTDLYDRLNDLGLTYGPTFQGLKAAWKHDNDLYAEVRLPHDTDTTGYGIHPALLDAALHTTALTETNDGDTARVPFSWSDVTALTDGIIQDVTALRVHLSTSAANGTTLRITDDTGAPLMVVASLTSRPVSGDQLGTQAQLPCGALYEVQWTPFTEPTPTGANAVTWAVLGEASLVDAENADTPAFPGLTEFRRALDAGAPAPEVLFASLTSRDGVDDVVEEVHRLAARALGLTREFLADSAWESTRLVFVTRRAVPLPADEGHHDLGAAPLWGLIRSAQSEQPGRFGLVDVDEGPCAGDVLASLANADEAQLVRRGARWFVPRLVRAADAESDTSAAELNPNGTVLITGGTGTLGAAAARHLATQHGVRHLLLASRRGPEADGATELHDGLTELGAHVTITACDTADPAQLADLLTTIPTEHPLTAVIHTAGITHDATLTTLTPEQLHTVLKPKVDAAWHLHHQTQHLHLTAFILYSSAAGVLGNAGQANYAAANTFLDTLAHHRHTQGLPATSLAWGPWADTSAVTATLDTTNRSRIARSGMLSLPTDQALALFDAALADARPHLMPALLDTVALRAQTDQLPTLFRQLVPTRAKTRASASRWAARMATLSTDEQRRAVLDLIATHTATALGHPHTHTVDEQQSFQALGLDSLTAVELRNRLTAATGLRLPATLVFDHPTPHALAVHLHAQLTTAQGVMAQPSGAGASLTRARAHDDEPIVIVGMACRYPGGVTSPEQLWQLVAEGTDAITSFPTTRGWDLDALYDPDPDHPGTSYTRHGGFLHDAHHFDPDFFGMSPREALATDPQQRLLLETAWETFERSGLDPHSLRGSRTGVFTGIMYGDYGSRFHHDIPKGFEGYLGTGSSYSVASGRLAYAFGLEGPAVSVDTACSSSLVALHLAAQALRNGECDLALAGGVTVMATPSTFIEFSRQRGLAPDGRCKPFAATADGTGWSEGVGLLLVERLSDARRNGHHVLAVLRGSAVNQDGASNGLTAPNGPSQQRVIHAALANAQLNPHEIDAVEAHGTGTTLGDPIEAQALLATYGQNRDPHQPLWLGSIKSNIGHTQAAAGVAGIIKMIQAMQHGTLPQTLHADQPSPHIDWTTGAVTLLTQQQPWPDTGHPRRAAISSFGISGTNAHIILEQAPVEEGSATTSPGDGPMAWPLSAKTEDALREQAARVRDLASGELALADVGFSLATTRAHLEQRATVVAEDRASFLSALDALASGGEHPQLVRGSAAGASKTAFLFAGQGSQRPGMGRELYDSQPVFAQALDDVCALLDPHLDVPLREVMWAEEGTEQAALLEDTLYTQPALFALETALFRLLQHLGVTPHYLVGHSIGEIAAAHAAGILTLDDACTLVAARARLLHDLPAGGAMTALQATEAEVEEAVHGHPGVTIAALNTPNSTVISGDSDGVNTIAARFKEQGRKVTPLHVSHAFHSPHLDPILNEFHATARSLTYHQPSIPIVSTVTGEIAGPGDLTTPDYWTRQLREPVRFHPALTALNATTLIELGPDTTLTALTRSVTDAVALPLLHPDKPENHTLLTALATAHTHGTPIHWATVSAPHHPTTVDLPTYPFQHRPFWLHHTPTTANASRIGQTSTTHAVLAAAVELPGDAHLFTGRLSLDTHPWLADHTLHGTTIVPGTALLDLVLHAADHTGSEHVEELTLHSPLVLPDDKALRLRLHVEPDGESEDTKPAPRQRLTLHSQAEDAAPGTPWDLHATGVLTSTPAEQPTTTLTTWPPSDATPLDTTDLYDRLNDLGLTYGPTFQGLKAAWKHDNDLYAEVRLPHDTDTTGYGIHPALLDAALHTTALTETNDGDTARVPFSWSDVTLHTTGATSLRVHLTPSGSNAATLVFADQNGTLVATIGALATRALAAKELGAPAALPHSLFRLTWDPVTEPPSAPRATWAVLGADATELATALGGDQPPAPLYPRLTDLVHAVESGEPAPSVIALACGSDADADPVTATHELSERALLVVREFLAADAFKTSRLVIVTRAATAVSDEETVRDLPASSVHGLIRTAQSENPDRILLLDTDGLSSSATVLHAALAAGEPQLALRNGTLHAPRLTHADIPADATNPLDPDGTVLITGGTGTLGALTARHLITQHGARHLLLASRQGPEADGATELHDELTELGAHVTITACDTADPAQLADLLTTIPTEHPLTAVIHTAGITHDATLTTLTPEQLHTVLKPKVDAAWHLHHQTQHLDLAAFILYSSAAGILGNPGQANYAAANTFLDTLAHHRHTQGLPATSLAWGLWTQTSTITATLDPNHHTRLNRNGIQPLPTHQALTHLDTALTTPHPHLTPIGLDLRALRDIADDGLLPSMLRKLVKPTARRTAQHGDSAMLLQRLASLSGEERDAFLLDLVRTHIALVLGHATPLLVDPEKGLLDMGFDSLTAVELRNRVNAATGLRLPPTLVFDYPTAKALAGHLHAELAPGDTSGPTHQSGLVDDTAMRRVINSIPVSRIREAGLMEALLRLADGTGEPGADAQDAQGTQDAQHQDLIKSADVDDLIRLALGDDSA</sequence>
<dbReference type="Gene3D" id="3.10.129.110">
    <property type="entry name" value="Polyketide synthase dehydratase"/>
    <property type="match status" value="3"/>
</dbReference>
<evidence type="ECO:0000256" key="2">
    <source>
        <dbReference type="ARBA" id="ARBA00004792"/>
    </source>
</evidence>
<dbReference type="PANTHER" id="PTHR43775">
    <property type="entry name" value="FATTY ACID SYNTHASE"/>
    <property type="match status" value="1"/>
</dbReference>
<feature type="region of interest" description="N-terminal hotdog fold" evidence="9">
    <location>
        <begin position="925"/>
        <end position="1049"/>
    </location>
</feature>
<feature type="region of interest" description="C-terminal hotdog fold" evidence="9">
    <location>
        <begin position="4932"/>
        <end position="5068"/>
    </location>
</feature>
<dbReference type="SUPFAM" id="SSF47336">
    <property type="entry name" value="ACP-like"/>
    <property type="match status" value="3"/>
</dbReference>
<dbReference type="PROSITE" id="PS52019">
    <property type="entry name" value="PKS_MFAS_DH"/>
    <property type="match status" value="3"/>
</dbReference>
<feature type="region of interest" description="Disordered" evidence="10">
    <location>
        <begin position="5678"/>
        <end position="5697"/>
    </location>
</feature>
<dbReference type="Pfam" id="PF22953">
    <property type="entry name" value="SpnB_Rossmann"/>
    <property type="match status" value="3"/>
</dbReference>
<dbReference type="SUPFAM" id="SSF55048">
    <property type="entry name" value="Probable ACP-binding domain of malonyl-CoA ACP transacylase"/>
    <property type="match status" value="3"/>
</dbReference>
<feature type="region of interest" description="C-terminal hotdog fold" evidence="9">
    <location>
        <begin position="3176"/>
        <end position="3316"/>
    </location>
</feature>
<evidence type="ECO:0000256" key="9">
    <source>
        <dbReference type="PROSITE-ProRule" id="PRU01363"/>
    </source>
</evidence>
<dbReference type="SUPFAM" id="SSF101173">
    <property type="entry name" value="Docking domain B of the erythromycin polyketide synthase (DEBS)"/>
    <property type="match status" value="1"/>
</dbReference>
<dbReference type="InterPro" id="IPR001227">
    <property type="entry name" value="Ac_transferase_dom_sf"/>
</dbReference>
<dbReference type="SMART" id="SM00827">
    <property type="entry name" value="PKS_AT"/>
    <property type="match status" value="3"/>
</dbReference>
<dbReference type="SMART" id="SM00829">
    <property type="entry name" value="PKS_ER"/>
    <property type="match status" value="1"/>
</dbReference>
<feature type="active site" description="Proton acceptor; for dehydratase activity" evidence="9">
    <location>
        <position position="3066"/>
    </location>
</feature>
<accession>Q0R4M5</accession>
<dbReference type="InterPro" id="IPR014043">
    <property type="entry name" value="Acyl_transferase_dom"/>
</dbReference>
<feature type="domain" description="Carrier" evidence="11">
    <location>
        <begin position="5555"/>
        <end position="5630"/>
    </location>
</feature>
<dbReference type="InterPro" id="IPR020806">
    <property type="entry name" value="PKS_PP-bd"/>
</dbReference>
<reference evidence="14" key="1">
    <citation type="journal article" date="2006" name="Chem. Biol.">
        <title>Genetic characterization of the chlorothricin gene cluster as a model for spirotetronate antibiotic biosynthesis.</title>
        <authorList>
            <person name="Jia X.Y."/>
            <person name="Tian Z.H."/>
            <person name="Shao L."/>
            <person name="Qu X.D."/>
            <person name="Zhao Q.F."/>
            <person name="Tang J."/>
            <person name="Tang G.L."/>
            <person name="Liu W."/>
        </authorList>
    </citation>
    <scope>NUCLEOTIDE SEQUENCE</scope>
</reference>
<feature type="domain" description="Ketosynthase family 3 (KS3)" evidence="12">
    <location>
        <begin position="33"/>
        <end position="459"/>
    </location>
</feature>